<proteinExistence type="predicted"/>
<organism evidence="1 2">
    <name type="scientific">Massilia agrisoli</name>
    <dbReference type="NCBI Taxonomy" id="2892444"/>
    <lineage>
        <taxon>Bacteria</taxon>
        <taxon>Pseudomonadati</taxon>
        <taxon>Pseudomonadota</taxon>
        <taxon>Betaproteobacteria</taxon>
        <taxon>Burkholderiales</taxon>
        <taxon>Oxalobacteraceae</taxon>
        <taxon>Telluria group</taxon>
        <taxon>Massilia</taxon>
    </lineage>
</organism>
<sequence>MSVKQDSEPDFSTSRDLANASCAVEPCVDEQSALCRAAHIAAKFVIERWQDGSRRHCANLSLPHSQSVRARWYAKTHQGLQDWIARGGFSQPVDAHDAASLKGAGATRPILYRVSDEKERCARTCVG</sequence>
<comment type="caution">
    <text evidence="1">The sequence shown here is derived from an EMBL/GenBank/DDBJ whole genome shotgun (WGS) entry which is preliminary data.</text>
</comment>
<protein>
    <submittedName>
        <fullName evidence="1">Uncharacterized protein</fullName>
    </submittedName>
</protein>
<evidence type="ECO:0000313" key="1">
    <source>
        <dbReference type="EMBL" id="MCC6071273.1"/>
    </source>
</evidence>
<gene>
    <name evidence="1" type="ORF">LMJ30_09935</name>
</gene>
<reference evidence="1 2" key="1">
    <citation type="submission" date="2021-11" db="EMBL/GenBank/DDBJ databases">
        <authorList>
            <person name="Huq M.A."/>
        </authorList>
    </citation>
    <scope>NUCLEOTIDE SEQUENCE [LARGE SCALE GENOMIC DNA]</scope>
    <source>
        <strain evidence="1 2">MAHUQ-52</strain>
    </source>
</reference>
<name>A0ABS8ISX1_9BURK</name>
<dbReference type="Proteomes" id="UP001198701">
    <property type="component" value="Unassembled WGS sequence"/>
</dbReference>
<dbReference type="EMBL" id="JAJHPV010000013">
    <property type="protein sequence ID" value="MCC6071273.1"/>
    <property type="molecule type" value="Genomic_DNA"/>
</dbReference>
<dbReference type="RefSeq" id="WP_229432192.1">
    <property type="nucleotide sequence ID" value="NZ_JAJHPV010000013.1"/>
</dbReference>
<evidence type="ECO:0000313" key="2">
    <source>
        <dbReference type="Proteomes" id="UP001198701"/>
    </source>
</evidence>
<accession>A0ABS8ISX1</accession>
<keyword evidence="2" id="KW-1185">Reference proteome</keyword>